<dbReference type="EMBL" id="VSSQ01056623">
    <property type="protein sequence ID" value="MPN10464.1"/>
    <property type="molecule type" value="Genomic_DNA"/>
</dbReference>
<name>A0A645FD83_9ZZZZ</name>
<gene>
    <name evidence="2" type="primary">cinA_14</name>
    <name evidence="2" type="ORF">SDC9_157759</name>
</gene>
<dbReference type="NCBIfam" id="TIGR00199">
    <property type="entry name" value="PncC_domain"/>
    <property type="match status" value="1"/>
</dbReference>
<evidence type="ECO:0000259" key="1">
    <source>
        <dbReference type="Pfam" id="PF02464"/>
    </source>
</evidence>
<protein>
    <submittedName>
        <fullName evidence="2">CinA-like protein</fullName>
    </submittedName>
</protein>
<dbReference type="Pfam" id="PF02464">
    <property type="entry name" value="CinA"/>
    <property type="match status" value="1"/>
</dbReference>
<proteinExistence type="predicted"/>
<organism evidence="2">
    <name type="scientific">bioreactor metagenome</name>
    <dbReference type="NCBI Taxonomy" id="1076179"/>
    <lineage>
        <taxon>unclassified sequences</taxon>
        <taxon>metagenomes</taxon>
        <taxon>ecological metagenomes</taxon>
    </lineage>
</organism>
<dbReference type="InterPro" id="IPR008136">
    <property type="entry name" value="CinA_C"/>
</dbReference>
<accession>A0A645FD83</accession>
<comment type="caution">
    <text evidence="2">The sequence shown here is derived from an EMBL/GenBank/DDBJ whole genome shotgun (WGS) entry which is preliminary data.</text>
</comment>
<dbReference type="Gene3D" id="3.90.950.20">
    <property type="entry name" value="CinA-like"/>
    <property type="match status" value="1"/>
</dbReference>
<dbReference type="SUPFAM" id="SSF142433">
    <property type="entry name" value="CinA-like"/>
    <property type="match status" value="1"/>
</dbReference>
<dbReference type="AlphaFoldDB" id="A0A645FD83"/>
<evidence type="ECO:0000313" key="2">
    <source>
        <dbReference type="EMBL" id="MPN10464.1"/>
    </source>
</evidence>
<dbReference type="InterPro" id="IPR036653">
    <property type="entry name" value="CinA-like_C"/>
</dbReference>
<sequence>METTVGQDLLNKKLSLALAESCTGGLITSRLTDIPGSSNYLCGSIVCYSNEVKIQQIGVDRDIIREHGAVSQETAIAMAIGIRQKFKTSIGVGVTGIAGPGGATSEKPVGLVYLAIDGPSGHQCYKHQFIGHRTEIKFRASQAALDMIRHYVHGLTLQEDI</sequence>
<reference evidence="2" key="1">
    <citation type="submission" date="2019-08" db="EMBL/GenBank/DDBJ databases">
        <authorList>
            <person name="Kucharzyk K."/>
            <person name="Murdoch R.W."/>
            <person name="Higgins S."/>
            <person name="Loffler F."/>
        </authorList>
    </citation>
    <scope>NUCLEOTIDE SEQUENCE</scope>
</reference>
<feature type="domain" description="CinA C-terminal" evidence="1">
    <location>
        <begin position="2"/>
        <end position="151"/>
    </location>
</feature>